<keyword evidence="5 6" id="KW-0472">Membrane</keyword>
<evidence type="ECO:0000256" key="3">
    <source>
        <dbReference type="ARBA" id="ARBA00022692"/>
    </source>
</evidence>
<feature type="transmembrane region" description="Helical" evidence="6">
    <location>
        <begin position="409"/>
        <end position="430"/>
    </location>
</feature>
<proteinExistence type="predicted"/>
<dbReference type="InterPro" id="IPR025857">
    <property type="entry name" value="MacB_PCD"/>
</dbReference>
<evidence type="ECO:0000259" key="7">
    <source>
        <dbReference type="Pfam" id="PF02687"/>
    </source>
</evidence>
<comment type="subcellular location">
    <subcellularLocation>
        <location evidence="1">Cell membrane</location>
        <topology evidence="1">Multi-pass membrane protein</topology>
    </subcellularLocation>
</comment>
<comment type="caution">
    <text evidence="9">The sequence shown here is derived from an EMBL/GenBank/DDBJ whole genome shotgun (WGS) entry which is preliminary data.</text>
</comment>
<dbReference type="Pfam" id="PF12704">
    <property type="entry name" value="MacB_PCD"/>
    <property type="match status" value="1"/>
</dbReference>
<feature type="transmembrane region" description="Helical" evidence="6">
    <location>
        <begin position="315"/>
        <end position="341"/>
    </location>
</feature>
<dbReference type="Pfam" id="PF02687">
    <property type="entry name" value="FtsX"/>
    <property type="match status" value="1"/>
</dbReference>
<dbReference type="InterPro" id="IPR003838">
    <property type="entry name" value="ABC3_permease_C"/>
</dbReference>
<evidence type="ECO:0000256" key="1">
    <source>
        <dbReference type="ARBA" id="ARBA00004651"/>
    </source>
</evidence>
<keyword evidence="10" id="KW-1185">Reference proteome</keyword>
<feature type="transmembrane region" description="Helical" evidence="6">
    <location>
        <begin position="808"/>
        <end position="834"/>
    </location>
</feature>
<dbReference type="PANTHER" id="PTHR30287:SF1">
    <property type="entry name" value="INNER MEMBRANE PROTEIN"/>
    <property type="match status" value="1"/>
</dbReference>
<evidence type="ECO:0000256" key="6">
    <source>
        <dbReference type="SAM" id="Phobius"/>
    </source>
</evidence>
<dbReference type="PANTHER" id="PTHR30287">
    <property type="entry name" value="MEMBRANE COMPONENT OF PREDICTED ABC SUPERFAMILY METABOLITE UPTAKE TRANSPORTER"/>
    <property type="match status" value="1"/>
</dbReference>
<name>A0A8J7RWP4_9PROT</name>
<accession>A0A8J7RWP4</accession>
<keyword evidence="3 6" id="KW-0812">Transmembrane</keyword>
<dbReference type="Proteomes" id="UP000672602">
    <property type="component" value="Unassembled WGS sequence"/>
</dbReference>
<dbReference type="RefSeq" id="WP_210680455.1">
    <property type="nucleotide sequence ID" value="NZ_JAGMWN010000001.1"/>
</dbReference>
<dbReference type="EMBL" id="JAGMWN010000001">
    <property type="protein sequence ID" value="MBP5855890.1"/>
    <property type="molecule type" value="Genomic_DNA"/>
</dbReference>
<feature type="transmembrane region" description="Helical" evidence="6">
    <location>
        <begin position="361"/>
        <end position="388"/>
    </location>
</feature>
<keyword evidence="4 6" id="KW-1133">Transmembrane helix</keyword>
<organism evidence="9 10">
    <name type="scientific">Marivibrio halodurans</name>
    <dbReference type="NCBI Taxonomy" id="2039722"/>
    <lineage>
        <taxon>Bacteria</taxon>
        <taxon>Pseudomonadati</taxon>
        <taxon>Pseudomonadota</taxon>
        <taxon>Alphaproteobacteria</taxon>
        <taxon>Rhodospirillales</taxon>
        <taxon>Rhodospirillaceae</taxon>
        <taxon>Marivibrio</taxon>
    </lineage>
</organism>
<feature type="transmembrane region" description="Helical" evidence="6">
    <location>
        <begin position="773"/>
        <end position="796"/>
    </location>
</feature>
<feature type="domain" description="ABC3 transporter permease C-terminal" evidence="7">
    <location>
        <begin position="725"/>
        <end position="828"/>
    </location>
</feature>
<feature type="transmembrane region" description="Helical" evidence="6">
    <location>
        <begin position="719"/>
        <end position="743"/>
    </location>
</feature>
<feature type="transmembrane region" description="Helical" evidence="6">
    <location>
        <begin position="29"/>
        <end position="50"/>
    </location>
</feature>
<feature type="transmembrane region" description="Helical" evidence="6">
    <location>
        <begin position="436"/>
        <end position="460"/>
    </location>
</feature>
<evidence type="ECO:0000256" key="5">
    <source>
        <dbReference type="ARBA" id="ARBA00023136"/>
    </source>
</evidence>
<feature type="transmembrane region" description="Helical" evidence="6">
    <location>
        <begin position="270"/>
        <end position="294"/>
    </location>
</feature>
<sequence length="847" mass="87552">MKAFRDRDLHLPTLWTLLRAEAASGIMGLRLFIACTAIAALLLGAVWMLGNALATALERNGYAILGGDLAITVVNQPLKDDLVGRLAALPAVADVSRVVELRSTARGGETRTPIELKAVDGAYPLYGRIGISGDRPLEEALARRGGLPGAVVEETLLARLPISPGDPIRVGEREFEVRAILEAEPDRLSAGGFLVGPRVLISLEELPGTELLGPGALADFRYRLTKAEDVDRTDFRAAVADLTPERGWEMETPGDAGDRVRRTVARTTTFLGVAGIVALAIGLAGAWAAATVWVGRRARTIALYRLSGATPALVIALHGTILGLAALGGLALGFGASALVAVPLMDLVGAQLHLNWTAGALFWPGLQAAATLSIGIAGAGVAALSAAARTPPGQAMRSGEAGMSPRPRHAAIGIGAALLALALAVASLPIPMLAALAAVGLVLACALLAAGGWAAARLIARRRPKGFVGLLIVQGLSQPGASAVKALAIGIGIAGVTAVLGAQGSLERSLRGEIPAKVPDLVMIDVQPDQVEALRDRIAEDPALGGLQADPFMRTSILRVNGVPAEEALVRADKSWVIEGDRSFSWSAGPTGSELLAGEWWTPDRGAPPVIAPEEDLAQAFDLKPGDEVTYSVLGRTFTSEVVAIRKEYHRTFRPDYLLLASADPFRDAPHSWIFTLQGSDGAAIDRVIADTGRIAPNVTAIDVRRIVAQVRQVIDGAVLGSLGIAGILLVAGALGLAAIVAADVDARRREALAFALVGASRREIALARLGEALTLGSIAAAIGGAAGLIGGWWLTTEGLHVAWAPGWLPFVMPVVLGALAAVSAGAAGGMSALPRGRGQMARHLAG</sequence>
<evidence type="ECO:0000256" key="2">
    <source>
        <dbReference type="ARBA" id="ARBA00022475"/>
    </source>
</evidence>
<evidence type="ECO:0000256" key="4">
    <source>
        <dbReference type="ARBA" id="ARBA00022989"/>
    </source>
</evidence>
<dbReference type="GO" id="GO:0005886">
    <property type="term" value="C:plasma membrane"/>
    <property type="evidence" value="ECO:0007669"/>
    <property type="project" value="UniProtKB-SubCell"/>
</dbReference>
<evidence type="ECO:0000259" key="8">
    <source>
        <dbReference type="Pfam" id="PF12704"/>
    </source>
</evidence>
<keyword evidence="2" id="KW-1003">Cell membrane</keyword>
<evidence type="ECO:0000313" key="9">
    <source>
        <dbReference type="EMBL" id="MBP5855890.1"/>
    </source>
</evidence>
<feature type="domain" description="MacB-like periplasmic core" evidence="8">
    <location>
        <begin position="37"/>
        <end position="210"/>
    </location>
</feature>
<protein>
    <submittedName>
        <fullName evidence="9">ABC transporter permease</fullName>
    </submittedName>
</protein>
<gene>
    <name evidence="9" type="ORF">KAJ83_02640</name>
</gene>
<feature type="transmembrane region" description="Helical" evidence="6">
    <location>
        <begin position="481"/>
        <end position="502"/>
    </location>
</feature>
<dbReference type="AlphaFoldDB" id="A0A8J7RWP4"/>
<dbReference type="InterPro" id="IPR038766">
    <property type="entry name" value="Membrane_comp_ABC_pdt"/>
</dbReference>
<reference evidence="9" key="1">
    <citation type="submission" date="2021-04" db="EMBL/GenBank/DDBJ databases">
        <authorList>
            <person name="Zhang D.-C."/>
        </authorList>
    </citation>
    <scope>NUCLEOTIDE SEQUENCE</scope>
    <source>
        <strain evidence="9">CGMCC 1.15697</strain>
    </source>
</reference>
<evidence type="ECO:0000313" key="10">
    <source>
        <dbReference type="Proteomes" id="UP000672602"/>
    </source>
</evidence>